<name>A0A1F4SPS5_UNCSA</name>
<gene>
    <name evidence="3" type="ORF">A2310_01880</name>
</gene>
<dbReference type="Proteomes" id="UP000178417">
    <property type="component" value="Unassembled WGS sequence"/>
</dbReference>
<dbReference type="GO" id="GO:0005829">
    <property type="term" value="C:cytosol"/>
    <property type="evidence" value="ECO:0007669"/>
    <property type="project" value="TreeGrafter"/>
</dbReference>
<reference evidence="3 4" key="1">
    <citation type="journal article" date="2016" name="Nat. Commun.">
        <title>Thousands of microbial genomes shed light on interconnected biogeochemical processes in an aquifer system.</title>
        <authorList>
            <person name="Anantharaman K."/>
            <person name="Brown C.T."/>
            <person name="Hug L.A."/>
            <person name="Sharon I."/>
            <person name="Castelle C.J."/>
            <person name="Probst A.J."/>
            <person name="Thomas B.C."/>
            <person name="Singh A."/>
            <person name="Wilkins M.J."/>
            <person name="Karaoz U."/>
            <person name="Brodie E.L."/>
            <person name="Williams K.H."/>
            <person name="Hubbard S.S."/>
            <person name="Banfield J.F."/>
        </authorList>
    </citation>
    <scope>NUCLEOTIDE SEQUENCE [LARGE SCALE GENOMIC DNA]</scope>
</reference>
<evidence type="ECO:0000313" key="3">
    <source>
        <dbReference type="EMBL" id="OGC22410.1"/>
    </source>
</evidence>
<dbReference type="EMBL" id="MEUB01000028">
    <property type="protein sequence ID" value="OGC22410.1"/>
    <property type="molecule type" value="Genomic_DNA"/>
</dbReference>
<evidence type="ECO:0000256" key="1">
    <source>
        <dbReference type="ARBA" id="ARBA00023125"/>
    </source>
</evidence>
<sequence length="133" mass="14522">MKLTRTADYAVRLLISLAANGGEGTVKKKAEELNAPANHMVKVVHLLSRKGFLLTKKGKGGGFKLAVSPSKIRLSEVIEAAEGPVVVSDCLLHPEDCKLSKGCNFRKLLFVLRNDFKKALHDKTINDLAKKRG</sequence>
<organism evidence="3 4">
    <name type="scientific">candidate division WOR-1 bacterium RIFOXYB2_FULL_37_13</name>
    <dbReference type="NCBI Taxonomy" id="1802579"/>
    <lineage>
        <taxon>Bacteria</taxon>
        <taxon>Bacillati</taxon>
        <taxon>Saganbacteria</taxon>
    </lineage>
</organism>
<keyword evidence="1" id="KW-0238">DNA-binding</keyword>
<dbReference type="PANTHER" id="PTHR33221">
    <property type="entry name" value="WINGED HELIX-TURN-HELIX TRANSCRIPTIONAL REGULATOR, RRF2 FAMILY"/>
    <property type="match status" value="1"/>
</dbReference>
<dbReference type="SUPFAM" id="SSF46785">
    <property type="entry name" value="Winged helix' DNA-binding domain"/>
    <property type="match status" value="1"/>
</dbReference>
<dbReference type="PANTHER" id="PTHR33221:SF4">
    <property type="entry name" value="HTH-TYPE TRANSCRIPTIONAL REPRESSOR NSRR"/>
    <property type="match status" value="1"/>
</dbReference>
<dbReference type="GO" id="GO:0003700">
    <property type="term" value="F:DNA-binding transcription factor activity"/>
    <property type="evidence" value="ECO:0007669"/>
    <property type="project" value="TreeGrafter"/>
</dbReference>
<dbReference type="Pfam" id="PF02082">
    <property type="entry name" value="Rrf2"/>
    <property type="match status" value="1"/>
</dbReference>
<dbReference type="InterPro" id="IPR036388">
    <property type="entry name" value="WH-like_DNA-bd_sf"/>
</dbReference>
<dbReference type="Gene3D" id="1.10.10.10">
    <property type="entry name" value="Winged helix-like DNA-binding domain superfamily/Winged helix DNA-binding domain"/>
    <property type="match status" value="1"/>
</dbReference>
<dbReference type="InterPro" id="IPR036390">
    <property type="entry name" value="WH_DNA-bd_sf"/>
</dbReference>
<dbReference type="AlphaFoldDB" id="A0A1F4SPS5"/>
<evidence type="ECO:0000313" key="4">
    <source>
        <dbReference type="Proteomes" id="UP000178417"/>
    </source>
</evidence>
<comment type="cofactor">
    <cofactor evidence="2">
        <name>[2Fe-2S] cluster</name>
        <dbReference type="ChEBI" id="CHEBI:190135"/>
    </cofactor>
</comment>
<dbReference type="InterPro" id="IPR000944">
    <property type="entry name" value="Tscrpt_reg_Rrf2"/>
</dbReference>
<comment type="caution">
    <text evidence="3">The sequence shown here is derived from an EMBL/GenBank/DDBJ whole genome shotgun (WGS) entry which is preliminary data.</text>
</comment>
<dbReference type="NCBIfam" id="TIGR00738">
    <property type="entry name" value="rrf2_super"/>
    <property type="match status" value="1"/>
</dbReference>
<proteinExistence type="predicted"/>
<dbReference type="GO" id="GO:0003677">
    <property type="term" value="F:DNA binding"/>
    <property type="evidence" value="ECO:0007669"/>
    <property type="project" value="UniProtKB-KW"/>
</dbReference>
<evidence type="ECO:0000256" key="2">
    <source>
        <dbReference type="ARBA" id="ARBA00034078"/>
    </source>
</evidence>
<protein>
    <recommendedName>
        <fullName evidence="5">Rrf2 family transcriptional regulator</fullName>
    </recommendedName>
</protein>
<dbReference type="PROSITE" id="PS51197">
    <property type="entry name" value="HTH_RRF2_2"/>
    <property type="match status" value="1"/>
</dbReference>
<accession>A0A1F4SPS5</accession>
<evidence type="ECO:0008006" key="5">
    <source>
        <dbReference type="Google" id="ProtNLM"/>
    </source>
</evidence>
<dbReference type="STRING" id="1802579.A2310_01880"/>